<comment type="caution">
    <text evidence="11">The sequence shown here is derived from an EMBL/GenBank/DDBJ whole genome shotgun (WGS) entry which is preliminary data.</text>
</comment>
<dbReference type="GO" id="GO:0019253">
    <property type="term" value="P:reductive pentose-phosphate cycle"/>
    <property type="evidence" value="ECO:0007669"/>
    <property type="project" value="UniProtKB-KW"/>
</dbReference>
<keyword evidence="3 9" id="KW-0602">Photosynthesis</keyword>
<dbReference type="InterPro" id="IPR046960">
    <property type="entry name" value="PPR_At4g14850-like_plant"/>
</dbReference>
<keyword evidence="6 9" id="KW-0601">Photorespiration</keyword>
<dbReference type="Pfam" id="PF20431">
    <property type="entry name" value="E_motif"/>
    <property type="match status" value="1"/>
</dbReference>
<comment type="similarity">
    <text evidence="9">Belongs to the RuBisCO small chain family.</text>
</comment>
<evidence type="ECO:0000313" key="12">
    <source>
        <dbReference type="Proteomes" id="UP000655225"/>
    </source>
</evidence>
<dbReference type="GO" id="GO:0009853">
    <property type="term" value="P:photorespiration"/>
    <property type="evidence" value="ECO:0007669"/>
    <property type="project" value="UniProtKB-UniRule"/>
</dbReference>
<evidence type="ECO:0000256" key="7">
    <source>
        <dbReference type="ARBA" id="ARBA00023300"/>
    </source>
</evidence>
<proteinExistence type="inferred from homology"/>
<dbReference type="GO" id="GO:0003723">
    <property type="term" value="F:RNA binding"/>
    <property type="evidence" value="ECO:0007669"/>
    <property type="project" value="InterPro"/>
</dbReference>
<dbReference type="Pfam" id="PF00101">
    <property type="entry name" value="RuBisCO_small"/>
    <property type="match status" value="1"/>
</dbReference>
<evidence type="ECO:0000256" key="6">
    <source>
        <dbReference type="ARBA" id="ARBA00023238"/>
    </source>
</evidence>
<evidence type="ECO:0000256" key="5">
    <source>
        <dbReference type="ARBA" id="ARBA00022737"/>
    </source>
</evidence>
<dbReference type="InterPro" id="IPR046848">
    <property type="entry name" value="E_motif"/>
</dbReference>
<dbReference type="InterPro" id="IPR024681">
    <property type="entry name" value="RuBisCO_ssu"/>
</dbReference>
<dbReference type="InterPro" id="IPR011990">
    <property type="entry name" value="TPR-like_helical_dom_sf"/>
</dbReference>
<dbReference type="Pfam" id="PF01535">
    <property type="entry name" value="PPR"/>
    <property type="match status" value="3"/>
</dbReference>
<dbReference type="AlphaFoldDB" id="A0A834ZDS4"/>
<comment type="similarity">
    <text evidence="1">Belongs to the PPR family. PCMP-H subfamily.</text>
</comment>
<keyword evidence="5" id="KW-0677">Repeat</keyword>
<feature type="repeat" description="PPR" evidence="8">
    <location>
        <begin position="284"/>
        <end position="318"/>
    </location>
</feature>
<dbReference type="InterPro" id="IPR036385">
    <property type="entry name" value="RuBisCO_ssu_sf"/>
</dbReference>
<evidence type="ECO:0000259" key="10">
    <source>
        <dbReference type="SMART" id="SM00961"/>
    </source>
</evidence>
<dbReference type="PANTHER" id="PTHR47926">
    <property type="entry name" value="PENTATRICOPEPTIDE REPEAT-CONTAINING PROTEIN"/>
    <property type="match status" value="1"/>
</dbReference>
<feature type="repeat" description="PPR" evidence="8">
    <location>
        <begin position="151"/>
        <end position="185"/>
    </location>
</feature>
<evidence type="ECO:0000256" key="8">
    <source>
        <dbReference type="PROSITE-ProRule" id="PRU00708"/>
    </source>
</evidence>
<dbReference type="FunFam" id="1.25.40.10:FF:000333">
    <property type="entry name" value="Pentatricopeptide repeat-containing protein"/>
    <property type="match status" value="1"/>
</dbReference>
<evidence type="ECO:0000313" key="11">
    <source>
        <dbReference type="EMBL" id="KAF8400297.1"/>
    </source>
</evidence>
<dbReference type="InterPro" id="IPR002885">
    <property type="entry name" value="PPR_rpt"/>
</dbReference>
<gene>
    <name evidence="11" type="ORF">HHK36_013594</name>
</gene>
<keyword evidence="12" id="KW-1185">Reference proteome</keyword>
<comment type="subunit">
    <text evidence="9">Heterohexadecamer of 8 large and 8 small subunits.</text>
</comment>
<organism evidence="11 12">
    <name type="scientific">Tetracentron sinense</name>
    <name type="common">Spur-leaf</name>
    <dbReference type="NCBI Taxonomy" id="13715"/>
    <lineage>
        <taxon>Eukaryota</taxon>
        <taxon>Viridiplantae</taxon>
        <taxon>Streptophyta</taxon>
        <taxon>Embryophyta</taxon>
        <taxon>Tracheophyta</taxon>
        <taxon>Spermatophyta</taxon>
        <taxon>Magnoliopsida</taxon>
        <taxon>Trochodendrales</taxon>
        <taxon>Trochodendraceae</taxon>
        <taxon>Tetracentron</taxon>
    </lineage>
</organism>
<sequence>MKYLKEIHAHMITLGLVRFSYVTSRILALCALSENGDLEYAETVFDQIKLPTIFDWNSMIKGYMKSSEPEKGLSIYGRMQTEGVDPNFHTFPVLIKACGSSLSLLAQVHCQTMKFGFDSDVYAITSLINMYSKCGVMELACQVFEETQYRNIVCWTSLITGYCSHGLVDEARELFDLMPDRNDVSWSAMISGYVQNHFFNEAIELFRKLKNCSTVKPNQSLLVSILNSCAAVGAFEEGKWVHSYIDNNGFEYGLNLGTALIDFYAKSGCIEAAQKIFSRMPHKDVTTWTAMIVGLAINGNNDMVFELFTEMEGRGPKPNAVTLIGILTACNNRNLVDEGKRFFENMSMGYGISPMIEHYGCMVDLLSRAGQIKEAEQLINNMPMEPDEGIWGSLLNGCLMHGHVELGEKVGKLLIELEPQHSGRYVLLANMYATMGSWESVVRLRRMMKDRGVIRIPGWSFIEINGDVHSRCENFIETALLVPLKAINISSESTRHLKGVAPPELTLVIDHPTHETWDRAESSLTFIPDSYTDVLKWITDLVTGTSTHCFAENVCRNPLNSGGRIRLRRPKNQPGKIFLGEEFNRLELKNRLQLLQDSLHEVEQVWNPINNKKFETLSYVLPLSDDSIAKEIDYMLSKGWIPCLEFNEPYSRYYDRRYWTSWKLQMFECNDVLQVLNEIHECKKTYPNAYNQ</sequence>
<dbReference type="PROSITE" id="PS51375">
    <property type="entry name" value="PPR"/>
    <property type="match status" value="3"/>
</dbReference>
<dbReference type="FunFam" id="1.25.40.10:FF:000470">
    <property type="entry name" value="Pentatricopeptide repeat-containing protein At5g66520"/>
    <property type="match status" value="1"/>
</dbReference>
<evidence type="ECO:0000256" key="2">
    <source>
        <dbReference type="ARBA" id="ARBA00022528"/>
    </source>
</evidence>
<dbReference type="OrthoDB" id="1675999at2759"/>
<dbReference type="FunFam" id="1.25.40.10:FF:000184">
    <property type="entry name" value="Pentatricopeptide repeat-containing protein, chloroplastic"/>
    <property type="match status" value="1"/>
</dbReference>
<dbReference type="Pfam" id="PF12854">
    <property type="entry name" value="PPR_1"/>
    <property type="match status" value="1"/>
</dbReference>
<dbReference type="SUPFAM" id="SSF55239">
    <property type="entry name" value="RuBisCO, small subunit"/>
    <property type="match status" value="1"/>
</dbReference>
<dbReference type="Pfam" id="PF13041">
    <property type="entry name" value="PPR_2"/>
    <property type="match status" value="2"/>
</dbReference>
<evidence type="ECO:0000256" key="9">
    <source>
        <dbReference type="RuleBase" id="RU003627"/>
    </source>
</evidence>
<accession>A0A834ZDS4</accession>
<dbReference type="Gene3D" id="3.30.190.10">
    <property type="entry name" value="Ribulose bisphosphate carboxylase, small subunit"/>
    <property type="match status" value="1"/>
</dbReference>
<feature type="domain" description="Ribulose bisphosphate carboxylase small subunit" evidence="10">
    <location>
        <begin position="613"/>
        <end position="692"/>
    </location>
</feature>
<dbReference type="SMART" id="SM00961">
    <property type="entry name" value="RuBisCO_small"/>
    <property type="match status" value="1"/>
</dbReference>
<dbReference type="InterPro" id="IPR000894">
    <property type="entry name" value="RuBisCO_ssu_dom"/>
</dbReference>
<evidence type="ECO:0000256" key="4">
    <source>
        <dbReference type="ARBA" id="ARBA00022567"/>
    </source>
</evidence>
<dbReference type="Gene3D" id="1.25.40.10">
    <property type="entry name" value="Tetratricopeptide repeat domain"/>
    <property type="match status" value="3"/>
</dbReference>
<evidence type="ECO:0000256" key="3">
    <source>
        <dbReference type="ARBA" id="ARBA00022531"/>
    </source>
</evidence>
<dbReference type="PANTHER" id="PTHR47926:SF350">
    <property type="entry name" value="(WILD MALAYSIAN BANANA) HYPOTHETICAL PROTEIN"/>
    <property type="match status" value="1"/>
</dbReference>
<keyword evidence="4" id="KW-0113">Calvin cycle</keyword>
<dbReference type="EMBL" id="JABCRI010000009">
    <property type="protein sequence ID" value="KAF8400297.1"/>
    <property type="molecule type" value="Genomic_DNA"/>
</dbReference>
<dbReference type="NCBIfam" id="TIGR00756">
    <property type="entry name" value="PPR"/>
    <property type="match status" value="3"/>
</dbReference>
<keyword evidence="7 9" id="KW-0120">Carbon dioxide fixation</keyword>
<evidence type="ECO:0000256" key="1">
    <source>
        <dbReference type="ARBA" id="ARBA00006643"/>
    </source>
</evidence>
<name>A0A834ZDS4_TETSI</name>
<dbReference type="Proteomes" id="UP000655225">
    <property type="component" value="Unassembled WGS sequence"/>
</dbReference>
<feature type="repeat" description="PPR" evidence="8">
    <location>
        <begin position="52"/>
        <end position="86"/>
    </location>
</feature>
<dbReference type="PRINTS" id="PR00152">
    <property type="entry name" value="RUBISCOSMALL"/>
</dbReference>
<protein>
    <recommendedName>
        <fullName evidence="9">Ribulose bisphosphate carboxylase small subunit</fullName>
        <shortName evidence="9">RuBisCO small subunit</shortName>
    </recommendedName>
</protein>
<comment type="function">
    <text evidence="9">RuBisCO catalyzes two reactions: the carboxylation of D-ribulose 1,5-bisphosphate, the primary event in carbon dioxide fixation, as well as the oxidative fragmentation of the pentose substrate. Both reactions occur simultaneously and in competition at the same active site. Although the small subunit is not catalytic it is essential for maximal activity.</text>
</comment>
<dbReference type="GO" id="GO:0009451">
    <property type="term" value="P:RNA modification"/>
    <property type="evidence" value="ECO:0007669"/>
    <property type="project" value="InterPro"/>
</dbReference>
<keyword evidence="2" id="KW-0150">Chloroplast</keyword>
<reference evidence="11 12" key="1">
    <citation type="submission" date="2020-04" db="EMBL/GenBank/DDBJ databases">
        <title>Plant Genome Project.</title>
        <authorList>
            <person name="Zhang R.-G."/>
        </authorList>
    </citation>
    <scope>NUCLEOTIDE SEQUENCE [LARGE SCALE GENOMIC DNA]</scope>
    <source>
        <strain evidence="11">YNK0</strain>
        <tissue evidence="11">Leaf</tissue>
    </source>
</reference>
<dbReference type="OMA" id="FNWNIMI"/>
<keyword evidence="9" id="KW-0934">Plastid</keyword>